<dbReference type="Pfam" id="PF14903">
    <property type="entry name" value="WG_beta_rep"/>
    <property type="match status" value="7"/>
</dbReference>
<evidence type="ECO:0008006" key="5">
    <source>
        <dbReference type="Google" id="ProtNLM"/>
    </source>
</evidence>
<evidence type="ECO:0000313" key="4">
    <source>
        <dbReference type="Proteomes" id="UP000177515"/>
    </source>
</evidence>
<organism evidence="3 4">
    <name type="scientific">Cupriavidus malaysiensis</name>
    <dbReference type="NCBI Taxonomy" id="367825"/>
    <lineage>
        <taxon>Bacteria</taxon>
        <taxon>Pseudomonadati</taxon>
        <taxon>Pseudomonadota</taxon>
        <taxon>Betaproteobacteria</taxon>
        <taxon>Burkholderiales</taxon>
        <taxon>Burkholderiaceae</taxon>
        <taxon>Cupriavidus</taxon>
    </lineage>
</organism>
<dbReference type="PANTHER" id="PTHR37841">
    <property type="entry name" value="GLR2918 PROTEIN"/>
    <property type="match status" value="1"/>
</dbReference>
<name>A0ABN4TS80_9BURK</name>
<keyword evidence="2" id="KW-0732">Signal</keyword>
<gene>
    <name evidence="3" type="ORF">BKK80_25390</name>
</gene>
<accession>A0ABN4TS80</accession>
<dbReference type="InterPro" id="IPR032774">
    <property type="entry name" value="WG_beta_rep"/>
</dbReference>
<sequence length="995" mass="108577">MALFWLALAGGVAQAAPCEMPSSDDSAIQALCAVQEGMARFEIGGGWGFLDKSGKLAGEPRFDDARDFSEGLAAVKLEGLWGFVDKTGELVIPPRFSYVHDFSGGSAAAMGEDDAWGYIGRHGQWVIAPAYEQAGPFRGETAVVSERGQGYLLIDRQGQVVKRFEAGLEVDLFPDARGLYRAKREGAGWIWRRDEGRLPVPQAMRAFYDEGEDLFPAAQPGQSGADALWGAVDIQGRWVVPARFAAIGAFQDGLAIAQAAAPAHAGADGSSQSRPSVGLIDRHGRFVLPPKYEQITRDTWGGFQASYAEEGGSDIIGQDGRVLLSAATCPRLQAVQVQFPVGPMQWHVVAGCDRSWAFHAAAGMVRSRIAMPAAYASGTHLLLVEKVSEDESAATDEDDKRAPLQFEIFDTAGQLVFSSEAPALQGDQALTGRYDRVFLMASGKAATATDGSRPELLPLALVVRGYSEIQVITRDGKLVSDPEWTYDSDVLDYRQPSSGGEGVEGPLVMYTMGGWGAIDGRGQWVVPPQYRRLSPFHDGAALAREGERLVVVEDDGKRHLLPEDVQGVRRASQGVFLGQAGHDDDGLVRLDLATGEITRITMAGVAELKDFHDGLASARAPDARRWGLLDDKGGWVVPPRFDNRLEPVLDTDGRLVGWRSEANFTDGETHGRLFGWLDPKGRELLAPGYSAIEYDDEHGMLRLTQDEKYKGLMAPDGQMLLAAQYEEIRPAGKMFTVVEPAQYGLLDARGEWSSPLATLVLSGEGDLPYEQTRSGAERVLVDIHGRRSTASAPLPLAIAHDDPSQWWWSRTENAYLDDEVTVFYGFDFKERIRLPGQVPWYSRFSEDVITFTPRNAREKNAVALADRFGNVLGQYPYKKIDAMSEGLAAFEQVAGRHPSERRNRARQGDDAEDPPIRMGFLDRRGKVAIPPVFEQVQAFSEGRAVVLRQGNIGLIDTRGKLVAHSAWLCGRVPVILDAGGRVQWPAAAVKIRKCG</sequence>
<dbReference type="PANTHER" id="PTHR37841:SF1">
    <property type="entry name" value="DUF3298 DOMAIN-CONTAINING PROTEIN"/>
    <property type="match status" value="1"/>
</dbReference>
<feature type="compositionally biased region" description="Basic and acidic residues" evidence="1">
    <location>
        <begin position="897"/>
        <end position="909"/>
    </location>
</feature>
<dbReference type="RefSeq" id="WP_071071787.1">
    <property type="nucleotide sequence ID" value="NZ_CP017755.1"/>
</dbReference>
<reference evidence="3 4" key="1">
    <citation type="submission" date="2016-10" db="EMBL/GenBank/DDBJ databases">
        <title>Complete genome sequences of three Cupriavidus strains isolated from various Malaysian environments.</title>
        <authorList>
            <person name="Abdullah A.A.-A."/>
            <person name="Shafie N.A.H."/>
            <person name="Lau N.S."/>
        </authorList>
    </citation>
    <scope>NUCLEOTIDE SEQUENCE [LARGE SCALE GENOMIC DNA]</scope>
    <source>
        <strain evidence="3 4">USMAA1020</strain>
    </source>
</reference>
<feature type="chain" id="PRO_5045075673" description="WG repeat-containing protein" evidence="2">
    <location>
        <begin position="16"/>
        <end position="995"/>
    </location>
</feature>
<evidence type="ECO:0000256" key="1">
    <source>
        <dbReference type="SAM" id="MobiDB-lite"/>
    </source>
</evidence>
<dbReference type="Proteomes" id="UP000177515">
    <property type="component" value="Chromosome 2"/>
</dbReference>
<dbReference type="EMBL" id="CP017755">
    <property type="protein sequence ID" value="AOZ09161.1"/>
    <property type="molecule type" value="Genomic_DNA"/>
</dbReference>
<feature type="region of interest" description="Disordered" evidence="1">
    <location>
        <begin position="894"/>
        <end position="916"/>
    </location>
</feature>
<feature type="signal peptide" evidence="2">
    <location>
        <begin position="1"/>
        <end position="15"/>
    </location>
</feature>
<keyword evidence="4" id="KW-1185">Reference proteome</keyword>
<evidence type="ECO:0000313" key="3">
    <source>
        <dbReference type="EMBL" id="AOZ09161.1"/>
    </source>
</evidence>
<dbReference type="SUPFAM" id="SSF69360">
    <property type="entry name" value="Cell wall binding repeat"/>
    <property type="match status" value="1"/>
</dbReference>
<proteinExistence type="predicted"/>
<evidence type="ECO:0000256" key="2">
    <source>
        <dbReference type="SAM" id="SignalP"/>
    </source>
</evidence>
<protein>
    <recommendedName>
        <fullName evidence="5">WG repeat-containing protein</fullName>
    </recommendedName>
</protein>